<proteinExistence type="predicted"/>
<dbReference type="AlphaFoldDB" id="A0A645IIF9"/>
<protein>
    <submittedName>
        <fullName evidence="1">Uncharacterized protein</fullName>
    </submittedName>
</protein>
<comment type="caution">
    <text evidence="1">The sequence shown here is derived from an EMBL/GenBank/DDBJ whole genome shotgun (WGS) entry which is preliminary data.</text>
</comment>
<reference evidence="1" key="1">
    <citation type="submission" date="2019-08" db="EMBL/GenBank/DDBJ databases">
        <authorList>
            <person name="Kucharzyk K."/>
            <person name="Murdoch R.W."/>
            <person name="Higgins S."/>
            <person name="Loffler F."/>
        </authorList>
    </citation>
    <scope>NUCLEOTIDE SEQUENCE</scope>
</reference>
<accession>A0A645IIF9</accession>
<evidence type="ECO:0000313" key="1">
    <source>
        <dbReference type="EMBL" id="MPN47133.1"/>
    </source>
</evidence>
<organism evidence="1">
    <name type="scientific">bioreactor metagenome</name>
    <dbReference type="NCBI Taxonomy" id="1076179"/>
    <lineage>
        <taxon>unclassified sequences</taxon>
        <taxon>metagenomes</taxon>
        <taxon>ecological metagenomes</taxon>
    </lineage>
</organism>
<dbReference type="EMBL" id="VSSQ01108397">
    <property type="protein sequence ID" value="MPN47133.1"/>
    <property type="molecule type" value="Genomic_DNA"/>
</dbReference>
<name>A0A645IIF9_9ZZZZ</name>
<sequence length="171" mass="18811">MNRLVKSFRIVSEAGRGDQADRAGKLACFVGENIAEHVFGGDHIELGRVFDQLHGAVVDQHVGIFHLKIVFPHSVKDFSPEPRGVQNIGLVNRCKFFPSLHGKREGHPGNPLDLFFGINHAVTGQFFSLSRKGGFAFPIIKPARQFAHHDQIDALAGDIRPKRAGVLKGCK</sequence>
<gene>
    <name evidence="1" type="ORF">SDC9_194733</name>
</gene>